<reference evidence="2" key="1">
    <citation type="submission" date="2013-04" db="EMBL/GenBank/DDBJ databases">
        <title>Simultaneous screening and partial isolation of NRPS gene clusters in Actinomycetes.</title>
        <authorList>
            <person name="Soheily S."/>
            <person name="Moghimi H."/>
            <person name="Nikravesh A."/>
            <person name="Hamedi J."/>
        </authorList>
    </citation>
    <scope>NUCLEOTIDE SEQUENCE</scope>
</reference>
<feature type="region of interest" description="Disordered" evidence="1">
    <location>
        <begin position="31"/>
        <end position="142"/>
    </location>
</feature>
<evidence type="ECO:0000313" key="2">
    <source>
        <dbReference type="EMBL" id="AGS18074.1"/>
    </source>
</evidence>
<feature type="compositionally biased region" description="Low complexity" evidence="1">
    <location>
        <begin position="113"/>
        <end position="128"/>
    </location>
</feature>
<name>S5SAC6_9ACTN</name>
<feature type="compositionally biased region" description="Basic residues" evidence="1">
    <location>
        <begin position="91"/>
        <end position="104"/>
    </location>
</feature>
<feature type="non-terminal residue" evidence="2">
    <location>
        <position position="142"/>
    </location>
</feature>
<sequence>QPGAERHLAAVALAGGDAVPLAVRRAGRRHLHAANGDRARRARRGGVPAARHPRSDGASRPLACVLPHGQEAGHARPAHPRHRAGTAPRIRPVRPRRARARRRAHPADGRRPGGPVRPGQAAAAAVHGDPTHRHALPVTCPA</sequence>
<dbReference type="EMBL" id="KC900888">
    <property type="protein sequence ID" value="AGS18074.1"/>
    <property type="molecule type" value="Genomic_DNA"/>
</dbReference>
<organism evidence="2">
    <name type="scientific">Streptomyces sp. UTMC 528</name>
    <dbReference type="NCBI Taxonomy" id="1379797"/>
    <lineage>
        <taxon>Bacteria</taxon>
        <taxon>Bacillati</taxon>
        <taxon>Actinomycetota</taxon>
        <taxon>Actinomycetes</taxon>
        <taxon>Kitasatosporales</taxon>
        <taxon>Streptomycetaceae</taxon>
        <taxon>Streptomyces</taxon>
    </lineage>
</organism>
<feature type="non-terminal residue" evidence="2">
    <location>
        <position position="1"/>
    </location>
</feature>
<evidence type="ECO:0000256" key="1">
    <source>
        <dbReference type="SAM" id="MobiDB-lite"/>
    </source>
</evidence>
<proteinExistence type="predicted"/>
<protein>
    <submittedName>
        <fullName evidence="2">Putative NRPS</fullName>
    </submittedName>
</protein>
<dbReference type="AlphaFoldDB" id="S5SAC6"/>
<accession>S5SAC6</accession>